<dbReference type="FunFam" id="3.20.20.100:FF:000029">
    <property type="entry name" value="Aldo-keto reductase"/>
    <property type="match status" value="1"/>
</dbReference>
<dbReference type="Gene3D" id="3.20.20.100">
    <property type="entry name" value="NADP-dependent oxidoreductase domain"/>
    <property type="match status" value="1"/>
</dbReference>
<proteinExistence type="predicted"/>
<dbReference type="EMBL" id="OV651823">
    <property type="protein sequence ID" value="CAH1101268.1"/>
    <property type="molecule type" value="Genomic_DNA"/>
</dbReference>
<dbReference type="PANTHER" id="PTHR11732">
    <property type="entry name" value="ALDO/KETO REDUCTASE"/>
    <property type="match status" value="1"/>
</dbReference>
<evidence type="ECO:0000256" key="1">
    <source>
        <dbReference type="PIRSR" id="PIRSR000097-1"/>
    </source>
</evidence>
<dbReference type="SUPFAM" id="SSF51430">
    <property type="entry name" value="NAD(P)-linked oxidoreductase"/>
    <property type="match status" value="1"/>
</dbReference>
<dbReference type="Pfam" id="PF00248">
    <property type="entry name" value="Aldo_ket_red"/>
    <property type="match status" value="1"/>
</dbReference>
<name>A0A9P0G625_9CUCU</name>
<feature type="active site" description="Proton donor" evidence="1">
    <location>
        <position position="48"/>
    </location>
</feature>
<gene>
    <name evidence="5" type="ORF">PSYICH_LOCUS2576</name>
</gene>
<evidence type="ECO:0000259" key="4">
    <source>
        <dbReference type="Pfam" id="PF00248"/>
    </source>
</evidence>
<protein>
    <recommendedName>
        <fullName evidence="4">NADP-dependent oxidoreductase domain-containing protein</fullName>
    </recommendedName>
</protein>
<feature type="domain" description="NADP-dependent oxidoreductase" evidence="4">
    <location>
        <begin position="15"/>
        <end position="291"/>
    </location>
</feature>
<dbReference type="PIRSF" id="PIRSF000097">
    <property type="entry name" value="AKR"/>
    <property type="match status" value="1"/>
</dbReference>
<evidence type="ECO:0000313" key="6">
    <source>
        <dbReference type="Proteomes" id="UP001153636"/>
    </source>
</evidence>
<dbReference type="Proteomes" id="UP001153636">
    <property type="component" value="Chromosome 11"/>
</dbReference>
<dbReference type="GO" id="GO:0016491">
    <property type="term" value="F:oxidoreductase activity"/>
    <property type="evidence" value="ECO:0007669"/>
    <property type="project" value="InterPro"/>
</dbReference>
<dbReference type="InterPro" id="IPR018170">
    <property type="entry name" value="Aldo/ket_reductase_CS"/>
</dbReference>
<accession>A0A9P0G625</accession>
<dbReference type="PROSITE" id="PS00798">
    <property type="entry name" value="ALDOKETO_REDUCTASE_1"/>
    <property type="match status" value="1"/>
</dbReference>
<dbReference type="AlphaFoldDB" id="A0A9P0G625"/>
<feature type="binding site" evidence="2">
    <location>
        <position position="110"/>
    </location>
    <ligand>
        <name>substrate</name>
    </ligand>
</feature>
<reference evidence="5" key="1">
    <citation type="submission" date="2022-01" db="EMBL/GenBank/DDBJ databases">
        <authorList>
            <person name="King R."/>
        </authorList>
    </citation>
    <scope>NUCLEOTIDE SEQUENCE</scope>
</reference>
<organism evidence="5 6">
    <name type="scientific">Psylliodes chrysocephalus</name>
    <dbReference type="NCBI Taxonomy" id="3402493"/>
    <lineage>
        <taxon>Eukaryota</taxon>
        <taxon>Metazoa</taxon>
        <taxon>Ecdysozoa</taxon>
        <taxon>Arthropoda</taxon>
        <taxon>Hexapoda</taxon>
        <taxon>Insecta</taxon>
        <taxon>Pterygota</taxon>
        <taxon>Neoptera</taxon>
        <taxon>Endopterygota</taxon>
        <taxon>Coleoptera</taxon>
        <taxon>Polyphaga</taxon>
        <taxon>Cucujiformia</taxon>
        <taxon>Chrysomeloidea</taxon>
        <taxon>Chrysomelidae</taxon>
        <taxon>Galerucinae</taxon>
        <taxon>Alticini</taxon>
        <taxon>Psylliodes</taxon>
    </lineage>
</organism>
<dbReference type="InterPro" id="IPR023210">
    <property type="entry name" value="NADP_OxRdtase_dom"/>
</dbReference>
<evidence type="ECO:0000256" key="3">
    <source>
        <dbReference type="PIRSR" id="PIRSR000097-3"/>
    </source>
</evidence>
<dbReference type="PRINTS" id="PR00069">
    <property type="entry name" value="ALDKETRDTASE"/>
</dbReference>
<sequence>MALTMQGGVKIPLIGLGTFKDINETELEATLNKALEMGYRHIDTAAIYDNEHVIGRVLKEWFTTGKLKREDVFITTKLSFNKNHPNLIEEALKESLQKLQLDYVDSYLVHFPIYMTGQLGKGNLEPQPTDHLAIWKKMEEQVDAKRARTIGISNWNMQQIDRLIKNARIKPANTQIELHLYFQQKKLVEFCHKNNIVVVSYVPLGSTDTGDFTAKTYGRNIILPNVLQEQVVTKIAEKHKKSAAQVILRYLIQKDIVVIPKSINPQKLRQNLQIFDYNLDSEDVKAMEDLDRDMDGLIFHHGFLNQHVTMHPEYPYKE</sequence>
<dbReference type="InterPro" id="IPR036812">
    <property type="entry name" value="NAD(P)_OxRdtase_dom_sf"/>
</dbReference>
<dbReference type="InterPro" id="IPR020471">
    <property type="entry name" value="AKR"/>
</dbReference>
<evidence type="ECO:0000313" key="5">
    <source>
        <dbReference type="EMBL" id="CAH1101268.1"/>
    </source>
</evidence>
<dbReference type="OrthoDB" id="416253at2759"/>
<feature type="site" description="Lowers pKa of active site Tyr" evidence="3">
    <location>
        <position position="77"/>
    </location>
</feature>
<keyword evidence="6" id="KW-1185">Reference proteome</keyword>
<evidence type="ECO:0000256" key="2">
    <source>
        <dbReference type="PIRSR" id="PIRSR000097-2"/>
    </source>
</evidence>